<gene>
    <name evidence="1" type="ORF">FGO68_gene10978</name>
</gene>
<keyword evidence="2" id="KW-1185">Reference proteome</keyword>
<accession>A0A8J8NUG4</accession>
<evidence type="ECO:0000313" key="2">
    <source>
        <dbReference type="Proteomes" id="UP000785679"/>
    </source>
</evidence>
<organism evidence="1 2">
    <name type="scientific">Halteria grandinella</name>
    <dbReference type="NCBI Taxonomy" id="5974"/>
    <lineage>
        <taxon>Eukaryota</taxon>
        <taxon>Sar</taxon>
        <taxon>Alveolata</taxon>
        <taxon>Ciliophora</taxon>
        <taxon>Intramacronucleata</taxon>
        <taxon>Spirotrichea</taxon>
        <taxon>Stichotrichia</taxon>
        <taxon>Sporadotrichida</taxon>
        <taxon>Halteriidae</taxon>
        <taxon>Halteria</taxon>
    </lineage>
</organism>
<dbReference type="Proteomes" id="UP000785679">
    <property type="component" value="Unassembled WGS sequence"/>
</dbReference>
<sequence length="701" mass="81462">MSVITNSDQKMELITTELANIAKYRLGKIKSKQLIIYIILDSMHGSQSLAYLAQTSRSFRNILLEAPHLIKQRLIKKLKPIITCKQHSLFGLQKIITPSPCLASVSDESLATLFKFSKRELCVTADSLKRLKFIQSLTEQKQSIPVRCLTIPGDRPFSWLDKEYHNLLRLIQPKELNIFLNGNSYLQQEPLDLKAIIPPSVKILRLNIFSGWRDANDIDPSNVLMVDYLCIKCEEPFHLRYLINKVRPSKMLILELPDKFNKLFINSIVKEDMLKGIPELVISLDEKTALTSTLMNEFEKIDVPQKCLLAWKFSKKNYLQKYLDLNQARLEKLFEKNSSFNTFIGDYFERFSFTWESSQGQLRDYMKLSYPSKKIEVLTTNDKTYDDYFKVNIIQRQGINPNPEFANLIDLADDPFTRSLTISSTFDNKGIIGQQIVYFLHKCSKLERLTLKLNHFHISYQNKWLEFDVKKVLQGTSKHLRKLDVQVNGDDIMRRTDEAEKQVLDILVNNVKNAKDTLDTIKIRILTKTSYKKYGTMFEVSQQLIRQLTPHYNKLKKVSLRADQLDKYLTDLLQNEWHFPYLKSVSLICEYIQNENISFLVDLATKNRRPKRPITKLSLLQLTNHFELNDNITTRALAKTHSGIQYLKVSKMSRPMQDWIMVLSGGEKPAGFTFELAQSFNLTSQDCADLIKMFPQFCIIL</sequence>
<dbReference type="AlphaFoldDB" id="A0A8J8NUG4"/>
<comment type="caution">
    <text evidence="1">The sequence shown here is derived from an EMBL/GenBank/DDBJ whole genome shotgun (WGS) entry which is preliminary data.</text>
</comment>
<reference evidence="1" key="1">
    <citation type="submission" date="2019-06" db="EMBL/GenBank/DDBJ databases">
        <authorList>
            <person name="Zheng W."/>
        </authorList>
    </citation>
    <scope>NUCLEOTIDE SEQUENCE</scope>
    <source>
        <strain evidence="1">QDHG01</strain>
    </source>
</reference>
<name>A0A8J8NUG4_HALGN</name>
<evidence type="ECO:0000313" key="1">
    <source>
        <dbReference type="EMBL" id="TNV81837.1"/>
    </source>
</evidence>
<protein>
    <submittedName>
        <fullName evidence="1">Uncharacterized protein</fullName>
    </submittedName>
</protein>
<dbReference type="EMBL" id="RRYP01005673">
    <property type="protein sequence ID" value="TNV81837.1"/>
    <property type="molecule type" value="Genomic_DNA"/>
</dbReference>
<proteinExistence type="predicted"/>